<keyword evidence="2" id="KW-1133">Transmembrane helix</keyword>
<keyword evidence="4" id="KW-0413">Isomerase</keyword>
<name>A0A1I4ITN6_9RHOB</name>
<evidence type="ECO:0000256" key="1">
    <source>
        <dbReference type="ARBA" id="ARBA00023284"/>
    </source>
</evidence>
<feature type="domain" description="Thioredoxin" evidence="3">
    <location>
        <begin position="110"/>
        <end position="264"/>
    </location>
</feature>
<dbReference type="InterPro" id="IPR013766">
    <property type="entry name" value="Thioredoxin_domain"/>
</dbReference>
<dbReference type="InterPro" id="IPR000866">
    <property type="entry name" value="AhpC/TSA"/>
</dbReference>
<dbReference type="PROSITE" id="PS00194">
    <property type="entry name" value="THIOREDOXIN_1"/>
    <property type="match status" value="1"/>
</dbReference>
<dbReference type="GO" id="GO:0008961">
    <property type="term" value="F:phosphatidylglycerol-prolipoprotein diacylglyceryl transferase activity"/>
    <property type="evidence" value="ECO:0007669"/>
    <property type="project" value="InterPro"/>
</dbReference>
<evidence type="ECO:0000259" key="3">
    <source>
        <dbReference type="PROSITE" id="PS51352"/>
    </source>
</evidence>
<dbReference type="InterPro" id="IPR001640">
    <property type="entry name" value="Lgt"/>
</dbReference>
<dbReference type="GO" id="GO:0016853">
    <property type="term" value="F:isomerase activity"/>
    <property type="evidence" value="ECO:0007669"/>
    <property type="project" value="UniProtKB-KW"/>
</dbReference>
<gene>
    <name evidence="4" type="ORF">SAMN04488004_12929</name>
</gene>
<dbReference type="AlphaFoldDB" id="A0A1I4ITN6"/>
<evidence type="ECO:0000313" key="4">
    <source>
        <dbReference type="EMBL" id="SFL57674.1"/>
    </source>
</evidence>
<dbReference type="Pfam" id="PF00578">
    <property type="entry name" value="AhpC-TSA"/>
    <property type="match status" value="1"/>
</dbReference>
<feature type="transmembrane region" description="Helical" evidence="2">
    <location>
        <begin position="75"/>
        <end position="99"/>
    </location>
</feature>
<protein>
    <submittedName>
        <fullName evidence="4">Thiol-disulfide isomerase or thioredoxin</fullName>
    </submittedName>
</protein>
<dbReference type="InterPro" id="IPR017937">
    <property type="entry name" value="Thioredoxin_CS"/>
</dbReference>
<feature type="transmembrane region" description="Helical" evidence="2">
    <location>
        <begin position="12"/>
        <end position="32"/>
    </location>
</feature>
<dbReference type="Pfam" id="PF01790">
    <property type="entry name" value="LGT"/>
    <property type="match status" value="1"/>
</dbReference>
<reference evidence="4 5" key="1">
    <citation type="submission" date="2016-10" db="EMBL/GenBank/DDBJ databases">
        <authorList>
            <person name="de Groot N.N."/>
        </authorList>
    </citation>
    <scope>NUCLEOTIDE SEQUENCE [LARGE SCALE GENOMIC DNA]</scope>
    <source>
        <strain evidence="4 5">DSM 16199</strain>
    </source>
</reference>
<keyword evidence="1" id="KW-0676">Redox-active center</keyword>
<dbReference type="SUPFAM" id="SSF52833">
    <property type="entry name" value="Thioredoxin-like"/>
    <property type="match status" value="1"/>
</dbReference>
<evidence type="ECO:0000256" key="2">
    <source>
        <dbReference type="SAM" id="Phobius"/>
    </source>
</evidence>
<dbReference type="STRING" id="195913.SAMN04488004_12929"/>
<dbReference type="GO" id="GO:0005886">
    <property type="term" value="C:plasma membrane"/>
    <property type="evidence" value="ECO:0007669"/>
    <property type="project" value="InterPro"/>
</dbReference>
<dbReference type="GO" id="GO:0042158">
    <property type="term" value="P:lipoprotein biosynthetic process"/>
    <property type="evidence" value="ECO:0007669"/>
    <property type="project" value="InterPro"/>
</dbReference>
<dbReference type="RefSeq" id="WP_090191520.1">
    <property type="nucleotide sequence ID" value="NZ_FOTF01000029.1"/>
</dbReference>
<dbReference type="Proteomes" id="UP000199550">
    <property type="component" value="Unassembled WGS sequence"/>
</dbReference>
<dbReference type="PANTHER" id="PTHR42852">
    <property type="entry name" value="THIOL:DISULFIDE INTERCHANGE PROTEIN DSBE"/>
    <property type="match status" value="1"/>
</dbReference>
<dbReference type="PROSITE" id="PS51352">
    <property type="entry name" value="THIOREDOXIN_2"/>
    <property type="match status" value="1"/>
</dbReference>
<dbReference type="InterPro" id="IPR050553">
    <property type="entry name" value="Thioredoxin_ResA/DsbE_sf"/>
</dbReference>
<proteinExistence type="predicted"/>
<dbReference type="GO" id="GO:0015036">
    <property type="term" value="F:disulfide oxidoreductase activity"/>
    <property type="evidence" value="ECO:0007669"/>
    <property type="project" value="UniProtKB-ARBA"/>
</dbReference>
<sequence>MTGLQLGPFVFGADRVIAFIAALSFLTCLWLWNRLDRTRNLQGTAVIVGWLVAARAGFVISHWDVYAAHPLDISAVWQGGFLPAAGLAGVGVVIIFTVVRDRRTALPLMMATGVAALAAGITPHLLPAGGASNLPHMSFANIDRAQTLLPGDDARPLVVNLWATWCPPCRREMPMMMQVAKDTPDARIVFANQGETLTDVRRFLEVQNLKGDGVLLDPNMDLMRHFEALGLPTTLFFDADGNLTEAVTGEVSRAALTAGIQSTR</sequence>
<feature type="transmembrane region" description="Helical" evidence="2">
    <location>
        <begin position="44"/>
        <end position="63"/>
    </location>
</feature>
<dbReference type="Gene3D" id="3.40.30.10">
    <property type="entry name" value="Glutaredoxin"/>
    <property type="match status" value="1"/>
</dbReference>
<organism evidence="4 5">
    <name type="scientific">Loktanella salsilacus</name>
    <dbReference type="NCBI Taxonomy" id="195913"/>
    <lineage>
        <taxon>Bacteria</taxon>
        <taxon>Pseudomonadati</taxon>
        <taxon>Pseudomonadota</taxon>
        <taxon>Alphaproteobacteria</taxon>
        <taxon>Rhodobacterales</taxon>
        <taxon>Roseobacteraceae</taxon>
        <taxon>Loktanella</taxon>
    </lineage>
</organism>
<keyword evidence="2" id="KW-0472">Membrane</keyword>
<dbReference type="PANTHER" id="PTHR42852:SF13">
    <property type="entry name" value="PROTEIN DIPZ"/>
    <property type="match status" value="1"/>
</dbReference>
<accession>A0A1I4ITN6</accession>
<keyword evidence="5" id="KW-1185">Reference proteome</keyword>
<dbReference type="GO" id="GO:0016209">
    <property type="term" value="F:antioxidant activity"/>
    <property type="evidence" value="ECO:0007669"/>
    <property type="project" value="InterPro"/>
</dbReference>
<dbReference type="InterPro" id="IPR036249">
    <property type="entry name" value="Thioredoxin-like_sf"/>
</dbReference>
<dbReference type="OrthoDB" id="9799347at2"/>
<feature type="transmembrane region" description="Helical" evidence="2">
    <location>
        <begin position="106"/>
        <end position="126"/>
    </location>
</feature>
<evidence type="ECO:0000313" key="5">
    <source>
        <dbReference type="Proteomes" id="UP000199550"/>
    </source>
</evidence>
<keyword evidence="2" id="KW-0812">Transmembrane</keyword>
<dbReference type="CDD" id="cd02966">
    <property type="entry name" value="TlpA_like_family"/>
    <property type="match status" value="1"/>
</dbReference>
<dbReference type="EMBL" id="FOTF01000029">
    <property type="protein sequence ID" value="SFL57674.1"/>
    <property type="molecule type" value="Genomic_DNA"/>
</dbReference>